<feature type="non-terminal residue" evidence="1">
    <location>
        <position position="1"/>
    </location>
</feature>
<sequence length="35" mass="3897">TTPSLDGLLAMAPIPADREVIREIYAESMYPLCCR</sequence>
<dbReference type="Proteomes" id="UP000185093">
    <property type="component" value="Unassembled WGS sequence"/>
</dbReference>
<gene>
    <name evidence="1" type="ORF">SAMN05444368_2005</name>
</gene>
<accession>A0ABY1JFP6</accession>
<dbReference type="EMBL" id="FSQZ01000003">
    <property type="protein sequence ID" value="SIN83950.1"/>
    <property type="molecule type" value="Genomic_DNA"/>
</dbReference>
<reference evidence="1 2" key="1">
    <citation type="submission" date="2016-11" db="EMBL/GenBank/DDBJ databases">
        <authorList>
            <person name="Varghese N."/>
            <person name="Submissions S."/>
        </authorList>
    </citation>
    <scope>NUCLEOTIDE SEQUENCE [LARGE SCALE GENOMIC DNA]</scope>
    <source>
        <strain evidence="1 2">DSM 20664</strain>
    </source>
</reference>
<keyword evidence="2" id="KW-1185">Reference proteome</keyword>
<organism evidence="1 2">
    <name type="scientific">Acetomicrobium flavidum</name>
    <dbReference type="NCBI Taxonomy" id="49896"/>
    <lineage>
        <taxon>Bacteria</taxon>
        <taxon>Thermotogati</taxon>
        <taxon>Synergistota</taxon>
        <taxon>Synergistia</taxon>
        <taxon>Synergistales</taxon>
        <taxon>Acetomicrobiaceae</taxon>
        <taxon>Acetomicrobium</taxon>
    </lineage>
</organism>
<proteinExistence type="predicted"/>
<evidence type="ECO:0000313" key="2">
    <source>
        <dbReference type="Proteomes" id="UP000185093"/>
    </source>
</evidence>
<protein>
    <submittedName>
        <fullName evidence="1">Uncharacterized protein</fullName>
    </submittedName>
</protein>
<name>A0ABY1JFP6_9BACT</name>
<evidence type="ECO:0000313" key="1">
    <source>
        <dbReference type="EMBL" id="SIN83950.1"/>
    </source>
</evidence>
<comment type="caution">
    <text evidence="1">The sequence shown here is derived from an EMBL/GenBank/DDBJ whole genome shotgun (WGS) entry which is preliminary data.</text>
</comment>